<keyword evidence="1" id="KW-1133">Transmembrane helix</keyword>
<evidence type="ECO:0000313" key="2">
    <source>
        <dbReference type="EMBL" id="MDN7797716.1"/>
    </source>
</evidence>
<dbReference type="EMBL" id="JAUJRV010000021">
    <property type="protein sequence ID" value="MDN7797716.1"/>
    <property type="molecule type" value="Genomic_DNA"/>
</dbReference>
<feature type="transmembrane region" description="Helical" evidence="1">
    <location>
        <begin position="221"/>
        <end position="239"/>
    </location>
</feature>
<organism evidence="2 3">
    <name type="scientific">Burkholderia vietnamiensis</name>
    <dbReference type="NCBI Taxonomy" id="60552"/>
    <lineage>
        <taxon>Bacteria</taxon>
        <taxon>Pseudomonadati</taxon>
        <taxon>Pseudomonadota</taxon>
        <taxon>Betaproteobacteria</taxon>
        <taxon>Burkholderiales</taxon>
        <taxon>Burkholderiaceae</taxon>
        <taxon>Burkholderia</taxon>
        <taxon>Burkholderia cepacia complex</taxon>
    </lineage>
</organism>
<protein>
    <submittedName>
        <fullName evidence="2">O-antigen polysaccharide polymerase Wzy</fullName>
    </submittedName>
</protein>
<evidence type="ECO:0000256" key="1">
    <source>
        <dbReference type="SAM" id="Phobius"/>
    </source>
</evidence>
<gene>
    <name evidence="2" type="primary">wzy</name>
    <name evidence="2" type="ORF">QZM33_22505</name>
</gene>
<dbReference type="AlphaFoldDB" id="A0AAW7T789"/>
<feature type="transmembrane region" description="Helical" evidence="1">
    <location>
        <begin position="6"/>
        <end position="24"/>
    </location>
</feature>
<comment type="caution">
    <text evidence="2">The sequence shown here is derived from an EMBL/GenBank/DDBJ whole genome shotgun (WGS) entry which is preliminary data.</text>
</comment>
<keyword evidence="1" id="KW-0812">Transmembrane</keyword>
<feature type="transmembrane region" description="Helical" evidence="1">
    <location>
        <begin position="73"/>
        <end position="94"/>
    </location>
</feature>
<evidence type="ECO:0000313" key="3">
    <source>
        <dbReference type="Proteomes" id="UP001171620"/>
    </source>
</evidence>
<feature type="transmembrane region" description="Helical" evidence="1">
    <location>
        <begin position="183"/>
        <end position="209"/>
    </location>
</feature>
<proteinExistence type="predicted"/>
<feature type="transmembrane region" description="Helical" evidence="1">
    <location>
        <begin position="354"/>
        <end position="376"/>
    </location>
</feature>
<feature type="transmembrane region" description="Helical" evidence="1">
    <location>
        <begin position="36"/>
        <end position="53"/>
    </location>
</feature>
<accession>A0AAW7T789</accession>
<reference evidence="2" key="1">
    <citation type="submission" date="2023-07" db="EMBL/GenBank/DDBJ databases">
        <title>A collection of bacterial strains from the Burkholderia cepacia Research Laboratory and Repository.</title>
        <authorList>
            <person name="Lipuma J."/>
            <person name="Spilker T."/>
            <person name="Caverly L."/>
        </authorList>
    </citation>
    <scope>NUCLEOTIDE SEQUENCE</scope>
    <source>
        <strain evidence="2">AU44268</strain>
    </source>
</reference>
<feature type="transmembrane region" description="Helical" evidence="1">
    <location>
        <begin position="388"/>
        <end position="414"/>
    </location>
</feature>
<feature type="transmembrane region" description="Helical" evidence="1">
    <location>
        <begin position="146"/>
        <end position="171"/>
    </location>
</feature>
<feature type="transmembrane region" description="Helical" evidence="1">
    <location>
        <begin position="106"/>
        <end position="126"/>
    </location>
</feature>
<dbReference type="RefSeq" id="WP_301788752.1">
    <property type="nucleotide sequence ID" value="NZ_JAUJRV010000021.1"/>
</dbReference>
<name>A0AAW7T789_BURVI</name>
<keyword evidence="1" id="KW-0472">Membrane</keyword>
<sequence>MEMLNYALGVVSITCAALMMRLVFRRPSLVFWQGTFVGYSIFLAAPVAILLIFRSLPEADAYAALTIKDNSEVLFHVAAAGVLLYIFGCGEVTLSPRQIRRETHPAPGFLWKLYIAYIAAAIFIFFKSGKLDGGHWYENGATMYQQSVSAVLVGNIGNVLRVVMPAIAIMLRRRGAISSRALVIMALLTMLFELVVSSNRILVLFWLLALILEYRHRLKKNFVIFAIISPFILQANQYFPIVRGLLWTNGASVNQLYASVEAAKDAHNRDAAGLDRVLGSAVEADNLNVIKYVVNYFPQRHDYFYGSTFFLKGLSFAIPRMLWPEKPPTFGTFIGERATGVTGLALNSAFIGEAYGNFGVLAVPILCLSLFVAGRISRLLRADYARAATFFIALAAWRFDFSFVVIGLSMLLAIEYFRRVMRGLVRGTVAGNYMHKF</sequence>
<dbReference type="Proteomes" id="UP001171620">
    <property type="component" value="Unassembled WGS sequence"/>
</dbReference>